<dbReference type="PROSITE" id="PS00107">
    <property type="entry name" value="PROTEIN_KINASE_ATP"/>
    <property type="match status" value="1"/>
</dbReference>
<organism evidence="7 8">
    <name type="scientific">Rhizopus microsporus</name>
    <dbReference type="NCBI Taxonomy" id="58291"/>
    <lineage>
        <taxon>Eukaryota</taxon>
        <taxon>Fungi</taxon>
        <taxon>Fungi incertae sedis</taxon>
        <taxon>Mucoromycota</taxon>
        <taxon>Mucoromycotina</taxon>
        <taxon>Mucoromycetes</taxon>
        <taxon>Mucorales</taxon>
        <taxon>Mucorineae</taxon>
        <taxon>Rhizopodaceae</taxon>
        <taxon>Rhizopus</taxon>
    </lineage>
</organism>
<dbReference type="FunFam" id="3.30.200.20:FF:000042">
    <property type="entry name" value="Aurora kinase A"/>
    <property type="match status" value="1"/>
</dbReference>
<feature type="binding site" evidence="3">
    <location>
        <position position="145"/>
    </location>
    <ligand>
        <name>ATP</name>
        <dbReference type="ChEBI" id="CHEBI:30616"/>
    </ligand>
</feature>
<dbReference type="GO" id="GO:0004674">
    <property type="term" value="F:protein serine/threonine kinase activity"/>
    <property type="evidence" value="ECO:0007669"/>
    <property type="project" value="UniProtKB-KW"/>
</dbReference>
<name>A0A1X0SGS0_RHIZD</name>
<evidence type="ECO:0000313" key="8">
    <source>
        <dbReference type="Proteomes" id="UP000242381"/>
    </source>
</evidence>
<feature type="signal peptide" evidence="5">
    <location>
        <begin position="1"/>
        <end position="18"/>
    </location>
</feature>
<keyword evidence="2 3" id="KW-0067">ATP-binding</keyword>
<sequence length="468" mass="53610">MASRSFFFFWGCFGFSLSFRSLSPLFESVNAPFHIGEIGNLKGKNTSYALYTNRFSKKAPEVVIINSNYKPISMISASSTPITPNTSITTTTTTKDEAYWSQLATSFVDKVIDEEYQLLELLGHGAYGCLFLGQSLRDNSYVAIKILLKSRDLQQLQLQQLEMDIQSQLKHPHLLALHRVIQDQDYIYMIMELCDQGDLFDFVIKDQESSFIRDESLVKEWFTQILDAVEHMHAQGVYHRDIKLENILLKQEQENTVCKVADFGLATRERYSMEFGCGSTSYLAPEHFDDDSELVPYDAAASDTWSLGILLLAFMFGRNPWQEASHSDPAYHQFTRQPTMLKEHLFPELSLATLRWLQAALAPNGSDRPSVAALKEQFLSIDRLYVTEEEEDKLVDLVHIPTATKHTNMNSYDSAFFSAGMSWSDMVEEDEAYLANNNTKQDMDHHFDIDDEDTDMFVHSGEKESWWL</sequence>
<dbReference type="Gene3D" id="1.10.510.10">
    <property type="entry name" value="Transferase(Phosphotransferase) domain 1"/>
    <property type="match status" value="1"/>
</dbReference>
<evidence type="ECO:0000256" key="1">
    <source>
        <dbReference type="ARBA" id="ARBA00022741"/>
    </source>
</evidence>
<dbReference type="GO" id="GO:0005524">
    <property type="term" value="F:ATP binding"/>
    <property type="evidence" value="ECO:0007669"/>
    <property type="project" value="UniProtKB-UniRule"/>
</dbReference>
<dbReference type="PANTHER" id="PTHR24345:SF87">
    <property type="entry name" value="TBC1 DOMAIN CONTAINING KINASE"/>
    <property type="match status" value="1"/>
</dbReference>
<dbReference type="SUPFAM" id="SSF56112">
    <property type="entry name" value="Protein kinase-like (PK-like)"/>
    <property type="match status" value="1"/>
</dbReference>
<keyword evidence="7" id="KW-0418">Kinase</keyword>
<evidence type="ECO:0000256" key="5">
    <source>
        <dbReference type="SAM" id="SignalP"/>
    </source>
</evidence>
<dbReference type="InterPro" id="IPR011009">
    <property type="entry name" value="Kinase-like_dom_sf"/>
</dbReference>
<keyword evidence="4" id="KW-0723">Serine/threonine-protein kinase</keyword>
<protein>
    <submittedName>
        <fullName evidence="7">Kinase-like protein</fullName>
    </submittedName>
</protein>
<proteinExistence type="inferred from homology"/>
<evidence type="ECO:0000256" key="4">
    <source>
        <dbReference type="RuleBase" id="RU000304"/>
    </source>
</evidence>
<keyword evidence="5" id="KW-0732">Signal</keyword>
<dbReference type="VEuPathDB" id="FungiDB:BCV72DRAFT_130944"/>
<feature type="chain" id="PRO_5012326311" evidence="5">
    <location>
        <begin position="19"/>
        <end position="468"/>
    </location>
</feature>
<dbReference type="PROSITE" id="PS00108">
    <property type="entry name" value="PROTEIN_KINASE_ST"/>
    <property type="match status" value="1"/>
</dbReference>
<dbReference type="Proteomes" id="UP000242381">
    <property type="component" value="Unassembled WGS sequence"/>
</dbReference>
<gene>
    <name evidence="7" type="ORF">BCV71DRAFT_252280</name>
</gene>
<dbReference type="InterPro" id="IPR008271">
    <property type="entry name" value="Ser/Thr_kinase_AS"/>
</dbReference>
<dbReference type="InterPro" id="IPR000719">
    <property type="entry name" value="Prot_kinase_dom"/>
</dbReference>
<dbReference type="InterPro" id="IPR017441">
    <property type="entry name" value="Protein_kinase_ATP_BS"/>
</dbReference>
<dbReference type="PANTHER" id="PTHR24345">
    <property type="entry name" value="SERINE/THREONINE-PROTEIN KINASE PLK"/>
    <property type="match status" value="1"/>
</dbReference>
<reference evidence="7 8" key="1">
    <citation type="journal article" date="2016" name="Proc. Natl. Acad. Sci. U.S.A.">
        <title>Lipid metabolic changes in an early divergent fungus govern the establishment of a mutualistic symbiosis with endobacteria.</title>
        <authorList>
            <person name="Lastovetsky O.A."/>
            <person name="Gaspar M.L."/>
            <person name="Mondo S.J."/>
            <person name="LaButti K.M."/>
            <person name="Sandor L."/>
            <person name="Grigoriev I.V."/>
            <person name="Henry S.A."/>
            <person name="Pawlowska T.E."/>
        </authorList>
    </citation>
    <scope>NUCLEOTIDE SEQUENCE [LARGE SCALE GENOMIC DNA]</scope>
    <source>
        <strain evidence="7 8">ATCC 11559</strain>
    </source>
</reference>
<keyword evidence="7" id="KW-0808">Transferase</keyword>
<evidence type="ECO:0000313" key="7">
    <source>
        <dbReference type="EMBL" id="ORE23357.1"/>
    </source>
</evidence>
<dbReference type="Pfam" id="PF00069">
    <property type="entry name" value="Pkinase"/>
    <property type="match status" value="1"/>
</dbReference>
<dbReference type="EMBL" id="KV921258">
    <property type="protein sequence ID" value="ORE23357.1"/>
    <property type="molecule type" value="Genomic_DNA"/>
</dbReference>
<dbReference type="GO" id="GO:0005634">
    <property type="term" value="C:nucleus"/>
    <property type="evidence" value="ECO:0007669"/>
    <property type="project" value="TreeGrafter"/>
</dbReference>
<evidence type="ECO:0000259" key="6">
    <source>
        <dbReference type="PROSITE" id="PS50011"/>
    </source>
</evidence>
<dbReference type="FunFam" id="1.10.510.10:FF:000571">
    <property type="entry name" value="Maternal embryonic leucine zipper kinase"/>
    <property type="match status" value="1"/>
</dbReference>
<comment type="similarity">
    <text evidence="4">Belongs to the protein kinase superfamily.</text>
</comment>
<keyword evidence="1 3" id="KW-0547">Nucleotide-binding</keyword>
<evidence type="ECO:0000256" key="3">
    <source>
        <dbReference type="PROSITE-ProRule" id="PRU10141"/>
    </source>
</evidence>
<dbReference type="PROSITE" id="PS50011">
    <property type="entry name" value="PROTEIN_KINASE_DOM"/>
    <property type="match status" value="1"/>
</dbReference>
<feature type="domain" description="Protein kinase" evidence="6">
    <location>
        <begin position="116"/>
        <end position="379"/>
    </location>
</feature>
<dbReference type="SMART" id="SM00220">
    <property type="entry name" value="S_TKc"/>
    <property type="match status" value="1"/>
</dbReference>
<evidence type="ECO:0000256" key="2">
    <source>
        <dbReference type="ARBA" id="ARBA00022840"/>
    </source>
</evidence>
<dbReference type="OMA" id="GEKESWW"/>
<dbReference type="AlphaFoldDB" id="A0A1X0SGS0"/>
<accession>A0A1X0SGS0</accession>